<protein>
    <submittedName>
        <fullName evidence="1">Uncharacterized protein</fullName>
    </submittedName>
</protein>
<dbReference type="Proteomes" id="UP000596742">
    <property type="component" value="Unassembled WGS sequence"/>
</dbReference>
<keyword evidence="2" id="KW-1185">Reference proteome</keyword>
<evidence type="ECO:0000313" key="1">
    <source>
        <dbReference type="EMBL" id="VDI58193.1"/>
    </source>
</evidence>
<proteinExistence type="predicted"/>
<sequence>MNIEISVEGERTISTITGTIQHKQHDHEYRDKDRDQHKELISDMICLMDGRVIVVEEYGKVNLLTSDGKLQKQLPIPGEAWGVTQINQNTIAITYPNERAIKIFNMEKETVTKVITLDKACYGLSFSNGSLAVGLIKDEIRIIDLEGNTLKSIQVESKSLPVSLCLL</sequence>
<reference evidence="1" key="1">
    <citation type="submission" date="2018-11" db="EMBL/GenBank/DDBJ databases">
        <authorList>
            <person name="Alioto T."/>
            <person name="Alioto T."/>
        </authorList>
    </citation>
    <scope>NUCLEOTIDE SEQUENCE</scope>
</reference>
<dbReference type="OrthoDB" id="6162900at2759"/>
<dbReference type="SUPFAM" id="SSF50978">
    <property type="entry name" value="WD40 repeat-like"/>
    <property type="match status" value="1"/>
</dbReference>
<accession>A0A8B6G3N3</accession>
<dbReference type="EMBL" id="UYJE01007813">
    <property type="protein sequence ID" value="VDI58193.1"/>
    <property type="molecule type" value="Genomic_DNA"/>
</dbReference>
<dbReference type="InterPro" id="IPR036322">
    <property type="entry name" value="WD40_repeat_dom_sf"/>
</dbReference>
<organism evidence="1 2">
    <name type="scientific">Mytilus galloprovincialis</name>
    <name type="common">Mediterranean mussel</name>
    <dbReference type="NCBI Taxonomy" id="29158"/>
    <lineage>
        <taxon>Eukaryota</taxon>
        <taxon>Metazoa</taxon>
        <taxon>Spiralia</taxon>
        <taxon>Lophotrochozoa</taxon>
        <taxon>Mollusca</taxon>
        <taxon>Bivalvia</taxon>
        <taxon>Autobranchia</taxon>
        <taxon>Pteriomorphia</taxon>
        <taxon>Mytilida</taxon>
        <taxon>Mytiloidea</taxon>
        <taxon>Mytilidae</taxon>
        <taxon>Mytilinae</taxon>
        <taxon>Mytilus</taxon>
    </lineage>
</organism>
<gene>
    <name evidence="1" type="ORF">MGAL_10B008138</name>
</gene>
<name>A0A8B6G3N3_MYTGA</name>
<dbReference type="AlphaFoldDB" id="A0A8B6G3N3"/>
<evidence type="ECO:0000313" key="2">
    <source>
        <dbReference type="Proteomes" id="UP000596742"/>
    </source>
</evidence>
<comment type="caution">
    <text evidence="1">The sequence shown here is derived from an EMBL/GenBank/DDBJ whole genome shotgun (WGS) entry which is preliminary data.</text>
</comment>